<dbReference type="GO" id="GO:0045893">
    <property type="term" value="P:positive regulation of DNA-templated transcription"/>
    <property type="evidence" value="ECO:0007669"/>
    <property type="project" value="TreeGrafter"/>
</dbReference>
<comment type="subcellular location">
    <subcellularLocation>
        <location evidence="3">Nucleus</location>
    </subcellularLocation>
</comment>
<dbReference type="GO" id="GO:0005634">
    <property type="term" value="C:nucleus"/>
    <property type="evidence" value="ECO:0007669"/>
    <property type="project" value="UniProtKB-SubCell"/>
</dbReference>
<dbReference type="GO" id="GO:0043565">
    <property type="term" value="F:sequence-specific DNA binding"/>
    <property type="evidence" value="ECO:0007669"/>
    <property type="project" value="InterPro"/>
</dbReference>
<keyword evidence="1 3" id="KW-0805">Transcription regulation</keyword>
<evidence type="ECO:0000313" key="6">
    <source>
        <dbReference type="EMBL" id="PIN19673.1"/>
    </source>
</evidence>
<proteinExistence type="inferred from homology"/>
<feature type="coiled-coil region" evidence="4">
    <location>
        <begin position="56"/>
        <end position="97"/>
    </location>
</feature>
<dbReference type="InterPro" id="IPR045224">
    <property type="entry name" value="HDZip_class_I_plant"/>
</dbReference>
<evidence type="ECO:0000313" key="7">
    <source>
        <dbReference type="Proteomes" id="UP000231279"/>
    </source>
</evidence>
<keyword evidence="7" id="KW-1185">Reference proteome</keyword>
<dbReference type="AlphaFoldDB" id="A0A2G9HQE7"/>
<organism evidence="6 7">
    <name type="scientific">Handroanthus impetiginosus</name>
    <dbReference type="NCBI Taxonomy" id="429701"/>
    <lineage>
        <taxon>Eukaryota</taxon>
        <taxon>Viridiplantae</taxon>
        <taxon>Streptophyta</taxon>
        <taxon>Embryophyta</taxon>
        <taxon>Tracheophyta</taxon>
        <taxon>Spermatophyta</taxon>
        <taxon>Magnoliopsida</taxon>
        <taxon>eudicotyledons</taxon>
        <taxon>Gunneridae</taxon>
        <taxon>Pentapetalae</taxon>
        <taxon>asterids</taxon>
        <taxon>lamiids</taxon>
        <taxon>Lamiales</taxon>
        <taxon>Bignoniaceae</taxon>
        <taxon>Crescentiina</taxon>
        <taxon>Tabebuia alliance</taxon>
        <taxon>Handroanthus</taxon>
    </lineage>
</organism>
<keyword evidence="3" id="KW-0539">Nucleus</keyword>
<evidence type="ECO:0000256" key="3">
    <source>
        <dbReference type="RuleBase" id="RU369038"/>
    </source>
</evidence>
<dbReference type="PANTHER" id="PTHR24326">
    <property type="entry name" value="HOMEOBOX-LEUCINE ZIPPER PROTEIN"/>
    <property type="match status" value="1"/>
</dbReference>
<dbReference type="OrthoDB" id="6159439at2759"/>
<sequence length="203" mass="23270">MPSSGLDRAEELQPEDDISDDYCQLLGEKKRRFNLDQVKALEKSFELVLSSREWKTKQLEKDYDVLRRQFESLKAENDALKSQNKKLQSELLALRSRESARPVITNLNKENECSWNNESTGENSCYINLSAISMDNIIYHDEGNQNAVAFASSVGPGDATLTFNSSLRPEHQLQGPAHEPFYNVFSGIEENHDFLLWPEQNFH</sequence>
<comment type="function">
    <text evidence="3">Transcription factor.</text>
</comment>
<dbReference type="EMBL" id="NKXS01001240">
    <property type="protein sequence ID" value="PIN19673.1"/>
    <property type="molecule type" value="Genomic_DNA"/>
</dbReference>
<dbReference type="GO" id="GO:0000981">
    <property type="term" value="F:DNA-binding transcription factor activity, RNA polymerase II-specific"/>
    <property type="evidence" value="ECO:0007669"/>
    <property type="project" value="UniProtKB-UniRule"/>
</dbReference>
<protein>
    <recommendedName>
        <fullName evidence="3">Homeobox-leucine zipper protein</fullName>
    </recommendedName>
    <alternativeName>
        <fullName evidence="3">HD-ZIP protein</fullName>
    </alternativeName>
    <alternativeName>
        <fullName evidence="3">Homeodomain transcription factor</fullName>
    </alternativeName>
</protein>
<dbReference type="STRING" id="429701.A0A2G9HQE7"/>
<dbReference type="PANTHER" id="PTHR24326:SF615">
    <property type="entry name" value="HOMEOBOX-LEUCINE ZIPPER PROTEIN"/>
    <property type="match status" value="1"/>
</dbReference>
<evidence type="ECO:0000256" key="4">
    <source>
        <dbReference type="SAM" id="Coils"/>
    </source>
</evidence>
<keyword evidence="2 3" id="KW-0804">Transcription</keyword>
<comment type="caution">
    <text evidence="6">The sequence shown here is derived from an EMBL/GenBank/DDBJ whole genome shotgun (WGS) entry which is preliminary data.</text>
</comment>
<evidence type="ECO:0000256" key="1">
    <source>
        <dbReference type="ARBA" id="ARBA00023015"/>
    </source>
</evidence>
<dbReference type="Pfam" id="PF02183">
    <property type="entry name" value="HALZ"/>
    <property type="match status" value="1"/>
</dbReference>
<dbReference type="Proteomes" id="UP000231279">
    <property type="component" value="Unassembled WGS sequence"/>
</dbReference>
<feature type="domain" description="Leucine zipper homeobox-associated" evidence="5">
    <location>
        <begin position="57"/>
        <end position="97"/>
    </location>
</feature>
<comment type="similarity">
    <text evidence="3">Belongs to the HD-ZIP homeobox family. Class I subfamily.</text>
</comment>
<dbReference type="InterPro" id="IPR003106">
    <property type="entry name" value="Leu_zip_homeo"/>
</dbReference>
<keyword evidence="4" id="KW-0175">Coiled coil</keyword>
<reference evidence="7" key="1">
    <citation type="journal article" date="2018" name="Gigascience">
        <title>Genome assembly of the Pink Ipe (Handroanthus impetiginosus, Bignoniaceae), a highly valued, ecologically keystone Neotropical timber forest tree.</title>
        <authorList>
            <person name="Silva-Junior O.B."/>
            <person name="Grattapaglia D."/>
            <person name="Novaes E."/>
            <person name="Collevatti R.G."/>
        </authorList>
    </citation>
    <scope>NUCLEOTIDE SEQUENCE [LARGE SCALE GENOMIC DNA]</scope>
    <source>
        <strain evidence="7">cv. UFG-1</strain>
    </source>
</reference>
<evidence type="ECO:0000259" key="5">
    <source>
        <dbReference type="Pfam" id="PF02183"/>
    </source>
</evidence>
<evidence type="ECO:0000256" key="2">
    <source>
        <dbReference type="ARBA" id="ARBA00023163"/>
    </source>
</evidence>
<name>A0A2G9HQE7_9LAMI</name>
<gene>
    <name evidence="6" type="ORF">CDL12_07650</name>
</gene>
<keyword evidence="3" id="KW-0371">Homeobox</keyword>
<accession>A0A2G9HQE7</accession>
<keyword evidence="3" id="KW-0238">DNA-binding</keyword>